<evidence type="ECO:0000313" key="2">
    <source>
        <dbReference type="Proteomes" id="UP000191055"/>
    </source>
</evidence>
<protein>
    <submittedName>
        <fullName evidence="1">Outer membrane protein beta-barrel domain-containing protein</fullName>
    </submittedName>
</protein>
<dbReference type="SUPFAM" id="SSF56925">
    <property type="entry name" value="OMPA-like"/>
    <property type="match status" value="1"/>
</dbReference>
<accession>A0A1T5AX76</accession>
<name>A0A1T5AX76_9BACT</name>
<gene>
    <name evidence="1" type="ORF">SAMN03080601_00408</name>
</gene>
<proteinExistence type="predicted"/>
<dbReference type="InterPro" id="IPR011250">
    <property type="entry name" value="OMP/PagP_B-barrel"/>
</dbReference>
<sequence length="170" mass="19267">MGISFSGYSQEDLTKKQFHIEIHTYEREHPSRFPEDLWGYAVAVNYSFTPTFRAGIALGYHDILNTLSSPGQSTITTDIPMYSVGLQGSYHFSELLFDNRNSRLDLYVKGKYGSVYFNPNDDEVIMPKRNRIYHGFYLGAAFDLSPGFGVFGEYGAGNYSDFAFGVVVRF</sequence>
<dbReference type="AlphaFoldDB" id="A0A1T5AX76"/>
<evidence type="ECO:0000313" key="1">
    <source>
        <dbReference type="EMBL" id="SKB39419.1"/>
    </source>
</evidence>
<dbReference type="RefSeq" id="WP_157666474.1">
    <property type="nucleotide sequence ID" value="NZ_CP021904.1"/>
</dbReference>
<dbReference type="Proteomes" id="UP000191055">
    <property type="component" value="Unassembled WGS sequence"/>
</dbReference>
<organism evidence="1 2">
    <name type="scientific">Alkalitalea saponilacus</name>
    <dbReference type="NCBI Taxonomy" id="889453"/>
    <lineage>
        <taxon>Bacteria</taxon>
        <taxon>Pseudomonadati</taxon>
        <taxon>Bacteroidota</taxon>
        <taxon>Bacteroidia</taxon>
        <taxon>Marinilabiliales</taxon>
        <taxon>Marinilabiliaceae</taxon>
        <taxon>Alkalitalea</taxon>
    </lineage>
</organism>
<keyword evidence="2" id="KW-1185">Reference proteome</keyword>
<dbReference type="STRING" id="889453.SAMN03080601_00408"/>
<reference evidence="1 2" key="1">
    <citation type="submission" date="2017-02" db="EMBL/GenBank/DDBJ databases">
        <authorList>
            <person name="Peterson S.W."/>
        </authorList>
    </citation>
    <scope>NUCLEOTIDE SEQUENCE [LARGE SCALE GENOMIC DNA]</scope>
    <source>
        <strain evidence="1 2">DSM 24412</strain>
    </source>
</reference>
<dbReference type="EMBL" id="FUYV01000001">
    <property type="protein sequence ID" value="SKB39419.1"/>
    <property type="molecule type" value="Genomic_DNA"/>
</dbReference>
<dbReference type="Gene3D" id="2.40.160.20">
    <property type="match status" value="1"/>
</dbReference>